<dbReference type="PRINTS" id="PR01806">
    <property type="entry name" value="VIRFACTRMVIN"/>
</dbReference>
<feature type="transmembrane region" description="Helical" evidence="8">
    <location>
        <begin position="157"/>
        <end position="178"/>
    </location>
</feature>
<evidence type="ECO:0000256" key="8">
    <source>
        <dbReference type="SAM" id="Phobius"/>
    </source>
</evidence>
<evidence type="ECO:0000256" key="4">
    <source>
        <dbReference type="ARBA" id="ARBA00022960"/>
    </source>
</evidence>
<evidence type="ECO:0000256" key="2">
    <source>
        <dbReference type="ARBA" id="ARBA00022475"/>
    </source>
</evidence>
<feature type="transmembrane region" description="Helical" evidence="8">
    <location>
        <begin position="379"/>
        <end position="398"/>
    </location>
</feature>
<gene>
    <name evidence="9" type="ORF">JMA_29600</name>
</gene>
<feature type="transmembrane region" description="Helical" evidence="8">
    <location>
        <begin position="226"/>
        <end position="250"/>
    </location>
</feature>
<comment type="subcellular location">
    <subcellularLocation>
        <location evidence="1">Cell membrane</location>
        <topology evidence="1">Multi-pass membrane protein</topology>
    </subcellularLocation>
</comment>
<keyword evidence="4" id="KW-0133">Cell shape</keyword>
<dbReference type="STRING" id="1508404.JMA_29600"/>
<dbReference type="KEGG" id="jeo:JMA_29600"/>
<dbReference type="GO" id="GO:0008360">
    <property type="term" value="P:regulation of cell shape"/>
    <property type="evidence" value="ECO:0007669"/>
    <property type="project" value="UniProtKB-KW"/>
</dbReference>
<dbReference type="GO" id="GO:0009252">
    <property type="term" value="P:peptidoglycan biosynthetic process"/>
    <property type="evidence" value="ECO:0007669"/>
    <property type="project" value="UniProtKB-KW"/>
</dbReference>
<dbReference type="Proteomes" id="UP000031449">
    <property type="component" value="Chromosome"/>
</dbReference>
<feature type="transmembrane region" description="Helical" evidence="8">
    <location>
        <begin position="443"/>
        <end position="460"/>
    </location>
</feature>
<feature type="transmembrane region" description="Helical" evidence="8">
    <location>
        <begin position="184"/>
        <end position="205"/>
    </location>
</feature>
<feature type="transmembrane region" description="Helical" evidence="8">
    <location>
        <begin position="125"/>
        <end position="145"/>
    </location>
</feature>
<evidence type="ECO:0000256" key="1">
    <source>
        <dbReference type="ARBA" id="ARBA00004651"/>
    </source>
</evidence>
<feature type="transmembrane region" description="Helical" evidence="8">
    <location>
        <begin position="349"/>
        <end position="367"/>
    </location>
</feature>
<dbReference type="PANTHER" id="PTHR47019">
    <property type="entry name" value="LIPID II FLIPPASE MURJ"/>
    <property type="match status" value="1"/>
</dbReference>
<sequence length="507" mass="55344">MELMVLKNKLGIASLLLILATIFLKVSGLARDITLAYFFGDSLEAGAYLAAFVIPNTIILFLNNGMKNALVPTYIAAQEKKGEKHHLSQVMLGTILISLIISIAGAALAPFYIPLMYDFSGEALHIATIVTIIFFSSMVGVGMNAVLEGYFDAVERFAISVTSQTIVTLSSILFAILFANSWGVYSLAIGYAAGVVISLVLKLLFFIQKGTFSIRQKLDYDEIKTFFIIFIPVGLTIMVGQINLMVDYIFAGRFSESVITYVNNAKNLVHFPQALIGVTISTVIFPIISKAQAKQDNKLFKQGIQQGINVMSLILLPAIAGMMWLMPSIVELLFQRGAFDSQASEATTVVAYFYVGSVIFFSLQQVLNKGFYALNKGRLILTIGLISIGLNALFNYIFTMLMGSYNGIPLASSVMAFVYFAVSLYIFRKLINESLMKEMLPDLLKIIISVILMMGALLLLDPVLSGWGPVVTIILTGLAGSIVYGIAVIVLKVSSIKVFTSKLARKS</sequence>
<feature type="transmembrane region" description="Helical" evidence="8">
    <location>
        <begin position="90"/>
        <end position="113"/>
    </location>
</feature>
<keyword evidence="3 8" id="KW-0812">Transmembrane</keyword>
<evidence type="ECO:0000256" key="3">
    <source>
        <dbReference type="ARBA" id="ARBA00022692"/>
    </source>
</evidence>
<name>A0A0B5AU78_9BACL</name>
<proteinExistence type="predicted"/>
<dbReference type="InterPro" id="IPR051050">
    <property type="entry name" value="Lipid_II_flippase_MurJ/MviN"/>
</dbReference>
<dbReference type="GO" id="GO:0034204">
    <property type="term" value="P:lipid translocation"/>
    <property type="evidence" value="ECO:0007669"/>
    <property type="project" value="TreeGrafter"/>
</dbReference>
<dbReference type="GO" id="GO:0015648">
    <property type="term" value="F:lipid-linked peptidoglycan transporter activity"/>
    <property type="evidence" value="ECO:0007669"/>
    <property type="project" value="TreeGrafter"/>
</dbReference>
<evidence type="ECO:0000256" key="7">
    <source>
        <dbReference type="ARBA" id="ARBA00023136"/>
    </source>
</evidence>
<evidence type="ECO:0000313" key="10">
    <source>
        <dbReference type="Proteomes" id="UP000031449"/>
    </source>
</evidence>
<feature type="transmembrane region" description="Helical" evidence="8">
    <location>
        <begin position="308"/>
        <end position="329"/>
    </location>
</feature>
<keyword evidence="10" id="KW-1185">Reference proteome</keyword>
<dbReference type="InterPro" id="IPR004268">
    <property type="entry name" value="MurJ"/>
</dbReference>
<reference evidence="9 10" key="1">
    <citation type="submission" date="2014-08" db="EMBL/GenBank/DDBJ databases">
        <title>Complete genome of a marine bacteria Jeotgalibacillus malaysiensis.</title>
        <authorList>
            <person name="Yaakop A.S."/>
            <person name="Chan K.-G."/>
            <person name="Goh K.M."/>
        </authorList>
    </citation>
    <scope>NUCLEOTIDE SEQUENCE [LARGE SCALE GENOMIC DNA]</scope>
    <source>
        <strain evidence="9 10">D5</strain>
    </source>
</reference>
<keyword evidence="7 8" id="KW-0472">Membrane</keyword>
<keyword evidence="6 8" id="KW-1133">Transmembrane helix</keyword>
<dbReference type="BioCyc" id="JESP1508404:G14D9-12241-MONOMER"/>
<feature type="transmembrane region" description="Helical" evidence="8">
    <location>
        <begin position="270"/>
        <end position="288"/>
    </location>
</feature>
<dbReference type="HOGENOM" id="CLU_006797_4_1_9"/>
<evidence type="ECO:0008006" key="11">
    <source>
        <dbReference type="Google" id="ProtNLM"/>
    </source>
</evidence>
<dbReference type="GO" id="GO:0005886">
    <property type="term" value="C:plasma membrane"/>
    <property type="evidence" value="ECO:0007669"/>
    <property type="project" value="UniProtKB-SubCell"/>
</dbReference>
<accession>A0A0B5AU78</accession>
<feature type="transmembrane region" description="Helical" evidence="8">
    <location>
        <begin position="466"/>
        <end position="491"/>
    </location>
</feature>
<dbReference type="AlphaFoldDB" id="A0A0B5AU78"/>
<evidence type="ECO:0000313" key="9">
    <source>
        <dbReference type="EMBL" id="AJD92277.1"/>
    </source>
</evidence>
<feature type="transmembrane region" description="Helical" evidence="8">
    <location>
        <begin position="46"/>
        <end position="63"/>
    </location>
</feature>
<evidence type="ECO:0000256" key="6">
    <source>
        <dbReference type="ARBA" id="ARBA00022989"/>
    </source>
</evidence>
<organism evidence="9 10">
    <name type="scientific">Jeotgalibacillus malaysiensis</name>
    <dbReference type="NCBI Taxonomy" id="1508404"/>
    <lineage>
        <taxon>Bacteria</taxon>
        <taxon>Bacillati</taxon>
        <taxon>Bacillota</taxon>
        <taxon>Bacilli</taxon>
        <taxon>Bacillales</taxon>
        <taxon>Caryophanaceae</taxon>
        <taxon>Jeotgalibacillus</taxon>
    </lineage>
</organism>
<feature type="transmembrane region" description="Helical" evidence="8">
    <location>
        <begin position="410"/>
        <end position="431"/>
    </location>
</feature>
<keyword evidence="5" id="KW-0573">Peptidoglycan synthesis</keyword>
<dbReference type="PANTHER" id="PTHR47019:SF1">
    <property type="entry name" value="LIPID II FLIPPASE MURJ"/>
    <property type="match status" value="1"/>
</dbReference>
<protein>
    <recommendedName>
        <fullName evidence="11">Lipid II flippase</fullName>
    </recommendedName>
</protein>
<dbReference type="Pfam" id="PF03023">
    <property type="entry name" value="MurJ"/>
    <property type="match status" value="1"/>
</dbReference>
<dbReference type="NCBIfam" id="TIGR01695">
    <property type="entry name" value="murJ_mviN"/>
    <property type="match status" value="1"/>
</dbReference>
<dbReference type="EMBL" id="CP009416">
    <property type="protein sequence ID" value="AJD92277.1"/>
    <property type="molecule type" value="Genomic_DNA"/>
</dbReference>
<evidence type="ECO:0000256" key="5">
    <source>
        <dbReference type="ARBA" id="ARBA00022984"/>
    </source>
</evidence>
<keyword evidence="2" id="KW-1003">Cell membrane</keyword>